<feature type="compositionally biased region" description="Low complexity" evidence="1">
    <location>
        <begin position="41"/>
        <end position="54"/>
    </location>
</feature>
<reference evidence="4" key="3">
    <citation type="journal article" date="2005" name="Nature">
        <title>The map-based sequence of the rice genome.</title>
        <authorList>
            <consortium name="International rice genome sequencing project (IRGSP)"/>
            <person name="Matsumoto T."/>
            <person name="Wu J."/>
            <person name="Kanamori H."/>
            <person name="Katayose Y."/>
            <person name="Fujisawa M."/>
            <person name="Namiki N."/>
            <person name="Mizuno H."/>
            <person name="Yamamoto K."/>
            <person name="Antonio B.A."/>
            <person name="Baba T."/>
            <person name="Sakata K."/>
            <person name="Nagamura Y."/>
            <person name="Aoki H."/>
            <person name="Arikawa K."/>
            <person name="Arita K."/>
            <person name="Bito T."/>
            <person name="Chiden Y."/>
            <person name="Fujitsuka N."/>
            <person name="Fukunaka R."/>
            <person name="Hamada M."/>
            <person name="Harada C."/>
            <person name="Hayashi A."/>
            <person name="Hijishita S."/>
            <person name="Honda M."/>
            <person name="Hosokawa S."/>
            <person name="Ichikawa Y."/>
            <person name="Idonuma A."/>
            <person name="Iijima M."/>
            <person name="Ikeda M."/>
            <person name="Ikeno M."/>
            <person name="Ito K."/>
            <person name="Ito S."/>
            <person name="Ito T."/>
            <person name="Ito Y."/>
            <person name="Ito Y."/>
            <person name="Iwabuchi A."/>
            <person name="Kamiya K."/>
            <person name="Karasawa W."/>
            <person name="Kurita K."/>
            <person name="Katagiri S."/>
            <person name="Kikuta A."/>
            <person name="Kobayashi H."/>
            <person name="Kobayashi N."/>
            <person name="Machita K."/>
            <person name="Maehara T."/>
            <person name="Masukawa M."/>
            <person name="Mizubayashi T."/>
            <person name="Mukai Y."/>
            <person name="Nagasaki H."/>
            <person name="Nagata Y."/>
            <person name="Naito S."/>
            <person name="Nakashima M."/>
            <person name="Nakama Y."/>
            <person name="Nakamichi Y."/>
            <person name="Nakamura M."/>
            <person name="Meguro A."/>
            <person name="Negishi M."/>
            <person name="Ohta I."/>
            <person name="Ohta T."/>
            <person name="Okamoto M."/>
            <person name="Ono N."/>
            <person name="Saji S."/>
            <person name="Sakaguchi M."/>
            <person name="Sakai K."/>
            <person name="Shibata M."/>
            <person name="Shimokawa T."/>
            <person name="Song J."/>
            <person name="Takazaki Y."/>
            <person name="Terasawa K."/>
            <person name="Tsugane M."/>
            <person name="Tsuji K."/>
            <person name="Ueda S."/>
            <person name="Waki K."/>
            <person name="Yamagata H."/>
            <person name="Yamamoto M."/>
            <person name="Yamamoto S."/>
            <person name="Yamane H."/>
            <person name="Yoshiki S."/>
            <person name="Yoshihara R."/>
            <person name="Yukawa K."/>
            <person name="Zhong H."/>
            <person name="Yano M."/>
            <person name="Yuan Q."/>
            <person name="Ouyang S."/>
            <person name="Liu J."/>
            <person name="Jones K.M."/>
            <person name="Gansberger K."/>
            <person name="Moffat K."/>
            <person name="Hill J."/>
            <person name="Bera J."/>
            <person name="Fadrosh D."/>
            <person name="Jin S."/>
            <person name="Johri S."/>
            <person name="Kim M."/>
            <person name="Overton L."/>
            <person name="Reardon M."/>
            <person name="Tsitrin T."/>
            <person name="Vuong H."/>
            <person name="Weaver B."/>
            <person name="Ciecko A."/>
            <person name="Tallon L."/>
            <person name="Jackson J."/>
            <person name="Pai G."/>
            <person name="Aken S.V."/>
            <person name="Utterback T."/>
            <person name="Reidmuller S."/>
            <person name="Feldblyum T."/>
            <person name="Hsiao J."/>
            <person name="Zismann V."/>
            <person name="Iobst S."/>
            <person name="de Vazeille A.R."/>
            <person name="Buell C.R."/>
            <person name="Ying K."/>
            <person name="Li Y."/>
            <person name="Lu T."/>
            <person name="Huang Y."/>
            <person name="Zhao Q."/>
            <person name="Feng Q."/>
            <person name="Zhang L."/>
            <person name="Zhu J."/>
            <person name="Weng Q."/>
            <person name="Mu J."/>
            <person name="Lu Y."/>
            <person name="Fan D."/>
            <person name="Liu Y."/>
            <person name="Guan J."/>
            <person name="Zhang Y."/>
            <person name="Yu S."/>
            <person name="Liu X."/>
            <person name="Zhang Y."/>
            <person name="Hong G."/>
            <person name="Han B."/>
            <person name="Choisne N."/>
            <person name="Demange N."/>
            <person name="Orjeda G."/>
            <person name="Samain S."/>
            <person name="Cattolico L."/>
            <person name="Pelletier E."/>
            <person name="Couloux A."/>
            <person name="Segurens B."/>
            <person name="Wincker P."/>
            <person name="D'Hont A."/>
            <person name="Scarpelli C."/>
            <person name="Weissenbach J."/>
            <person name="Salanoubat M."/>
            <person name="Quetier F."/>
            <person name="Yu Y."/>
            <person name="Kim H.R."/>
            <person name="Rambo T."/>
            <person name="Currie J."/>
            <person name="Collura K."/>
            <person name="Luo M."/>
            <person name="Yang T."/>
            <person name="Ammiraju J.S.S."/>
            <person name="Engler F."/>
            <person name="Soderlund C."/>
            <person name="Wing R.A."/>
            <person name="Palmer L.E."/>
            <person name="de la Bastide M."/>
            <person name="Spiegel L."/>
            <person name="Nascimento L."/>
            <person name="Zutavern T."/>
            <person name="O'Shaughnessy A."/>
            <person name="Dike S."/>
            <person name="Dedhia N."/>
            <person name="Preston R."/>
            <person name="Balija V."/>
            <person name="McCombie W.R."/>
            <person name="Chow T."/>
            <person name="Chen H."/>
            <person name="Chung M."/>
            <person name="Chen C."/>
            <person name="Shaw J."/>
            <person name="Wu H."/>
            <person name="Hsiao K."/>
            <person name="Chao Y."/>
            <person name="Chu M."/>
            <person name="Cheng C."/>
            <person name="Hour A."/>
            <person name="Lee P."/>
            <person name="Lin S."/>
            <person name="Lin Y."/>
            <person name="Liou J."/>
            <person name="Liu S."/>
            <person name="Hsing Y."/>
            <person name="Raghuvanshi S."/>
            <person name="Mohanty A."/>
            <person name="Bharti A.K."/>
            <person name="Gaur A."/>
            <person name="Gupta V."/>
            <person name="Kumar D."/>
            <person name="Ravi V."/>
            <person name="Vij S."/>
            <person name="Kapur A."/>
            <person name="Khurana P."/>
            <person name="Khurana P."/>
            <person name="Khurana J.P."/>
            <person name="Tyagi A.K."/>
            <person name="Gaikwad K."/>
            <person name="Singh A."/>
            <person name="Dalal V."/>
            <person name="Srivastava S."/>
            <person name="Dixit A."/>
            <person name="Pal A.K."/>
            <person name="Ghazi I.A."/>
            <person name="Yadav M."/>
            <person name="Pandit A."/>
            <person name="Bhargava A."/>
            <person name="Sureshbabu K."/>
            <person name="Batra K."/>
            <person name="Sharma T.R."/>
            <person name="Mohapatra T."/>
            <person name="Singh N.K."/>
            <person name="Messing J."/>
            <person name="Nelson A.B."/>
            <person name="Fuks G."/>
            <person name="Kavchok S."/>
            <person name="Keizer G."/>
            <person name="Linton E."/>
            <person name="Llaca V."/>
            <person name="Song R."/>
            <person name="Tanyolac B."/>
            <person name="Young S."/>
            <person name="Ho-Il K."/>
            <person name="Hahn J.H."/>
            <person name="Sangsakoo G."/>
            <person name="Vanavichit A."/>
            <person name="de Mattos Luiz.A.T."/>
            <person name="Zimmer P.D."/>
            <person name="Malone G."/>
            <person name="Dellagostin O."/>
            <person name="de Oliveira A.C."/>
            <person name="Bevan M."/>
            <person name="Bancroft I."/>
            <person name="Minx P."/>
            <person name="Cordum H."/>
            <person name="Wilson R."/>
            <person name="Cheng Z."/>
            <person name="Jin W."/>
            <person name="Jiang J."/>
            <person name="Leong S.A."/>
            <person name="Iwama H."/>
            <person name="Gojobori T."/>
            <person name="Itoh T."/>
            <person name="Niimura Y."/>
            <person name="Fujii Y."/>
            <person name="Habara T."/>
            <person name="Sakai H."/>
            <person name="Sato Y."/>
            <person name="Wilson G."/>
            <person name="Kumar K."/>
            <person name="McCouch S."/>
            <person name="Juretic N."/>
            <person name="Hoen D."/>
            <person name="Wright S."/>
            <person name="Bruskiewich R."/>
            <person name="Bureau T."/>
            <person name="Miyao A."/>
            <person name="Hirochika H."/>
            <person name="Nishikawa T."/>
            <person name="Kadowaki K."/>
            <person name="Sugiura M."/>
            <person name="Burr B."/>
            <person name="Sasaki T."/>
        </authorList>
    </citation>
    <scope>NUCLEOTIDE SEQUENCE [LARGE SCALE GENOMIC DNA]</scope>
    <source>
        <strain evidence="4">cv. Nipponbare</strain>
    </source>
</reference>
<protein>
    <submittedName>
        <fullName evidence="3">Uncharacterized protein</fullName>
    </submittedName>
</protein>
<name>Q69M36_ORYSJ</name>
<reference evidence="4" key="4">
    <citation type="journal article" date="2008" name="Nucleic Acids Res.">
        <title>The rice annotation project database (RAP-DB): 2008 update.</title>
        <authorList>
            <consortium name="The rice annotation project (RAP)"/>
        </authorList>
    </citation>
    <scope>GENOME REANNOTATION</scope>
    <source>
        <strain evidence="4">cv. Nipponbare</strain>
    </source>
</reference>
<reference evidence="2" key="1">
    <citation type="submission" date="2002-09" db="EMBL/GenBank/DDBJ databases">
        <title>Oryza sativa nipponbare(GA3) genomic DNA, chromosome 9, BAC clone:OSJNBa0035G04.</title>
        <authorList>
            <person name="Sasaki T."/>
            <person name="Matsumoto T."/>
            <person name="Katayose Y."/>
        </authorList>
    </citation>
    <scope>NUCLEOTIDE SEQUENCE</scope>
</reference>
<accession>Q69M36</accession>
<dbReference type="EMBL" id="AP005767">
    <property type="protein sequence ID" value="BAD36361.1"/>
    <property type="molecule type" value="Genomic_DNA"/>
</dbReference>
<dbReference type="EMBL" id="AP005780">
    <property type="protein sequence ID" value="BAD36379.1"/>
    <property type="molecule type" value="Genomic_DNA"/>
</dbReference>
<dbReference type="Proteomes" id="UP000000763">
    <property type="component" value="Chromosome 9"/>
</dbReference>
<sequence>MARPRKSNEKIKKIASPPHRESPPPPSPGLRSDLGGEGRGAAHIAAAALGAATALPRPPSGRIWEGRGAAHPDLGGEAREPPPPHRVAAASARSAATASARSVVAAASSARAATAAAAGGGREGKGGEGMGS</sequence>
<feature type="compositionally biased region" description="Basic and acidic residues" evidence="1">
    <location>
        <begin position="1"/>
        <end position="22"/>
    </location>
</feature>
<feature type="compositionally biased region" description="Low complexity" evidence="1">
    <location>
        <begin position="86"/>
        <end position="117"/>
    </location>
</feature>
<feature type="compositionally biased region" description="Basic and acidic residues" evidence="1">
    <location>
        <begin position="64"/>
        <end position="83"/>
    </location>
</feature>
<gene>
    <name evidence="2" type="ORF">OSJNBa0035G04.2</name>
    <name evidence="3" type="ORF">OSJNBb0051H02.19</name>
</gene>
<proteinExistence type="predicted"/>
<feature type="region of interest" description="Disordered" evidence="1">
    <location>
        <begin position="1"/>
        <end position="132"/>
    </location>
</feature>
<dbReference type="AlphaFoldDB" id="Q69M36"/>
<evidence type="ECO:0000313" key="2">
    <source>
        <dbReference type="EMBL" id="BAD36361.1"/>
    </source>
</evidence>
<evidence type="ECO:0000256" key="1">
    <source>
        <dbReference type="SAM" id="MobiDB-lite"/>
    </source>
</evidence>
<evidence type="ECO:0000313" key="4">
    <source>
        <dbReference type="Proteomes" id="UP000000763"/>
    </source>
</evidence>
<organism evidence="3 4">
    <name type="scientific">Oryza sativa subsp. japonica</name>
    <name type="common">Rice</name>
    <dbReference type="NCBI Taxonomy" id="39947"/>
    <lineage>
        <taxon>Eukaryota</taxon>
        <taxon>Viridiplantae</taxon>
        <taxon>Streptophyta</taxon>
        <taxon>Embryophyta</taxon>
        <taxon>Tracheophyta</taxon>
        <taxon>Spermatophyta</taxon>
        <taxon>Magnoliopsida</taxon>
        <taxon>Liliopsida</taxon>
        <taxon>Poales</taxon>
        <taxon>Poaceae</taxon>
        <taxon>BOP clade</taxon>
        <taxon>Oryzoideae</taxon>
        <taxon>Oryzeae</taxon>
        <taxon>Oryzinae</taxon>
        <taxon>Oryza</taxon>
        <taxon>Oryza sativa</taxon>
    </lineage>
</organism>
<reference evidence="3" key="2">
    <citation type="submission" date="2002-09" db="EMBL/GenBank/DDBJ databases">
        <title>Oryza sativa nipponbare(GA3) genomic DNA, chromosome 9, BAC clone:OSJNBb0051H02.</title>
        <authorList>
            <person name="Sasaki T."/>
            <person name="Matsumoto T."/>
            <person name="Katayose Y."/>
        </authorList>
    </citation>
    <scope>NUCLEOTIDE SEQUENCE</scope>
</reference>
<evidence type="ECO:0000313" key="3">
    <source>
        <dbReference type="EMBL" id="BAD36379.1"/>
    </source>
</evidence>